<keyword evidence="4 7" id="KW-0812">Transmembrane</keyword>
<feature type="transmembrane region" description="Helical" evidence="7">
    <location>
        <begin position="99"/>
        <end position="125"/>
    </location>
</feature>
<dbReference type="SUPFAM" id="SSF103473">
    <property type="entry name" value="MFS general substrate transporter"/>
    <property type="match status" value="1"/>
</dbReference>
<feature type="transmembrane region" description="Helical" evidence="7">
    <location>
        <begin position="160"/>
        <end position="182"/>
    </location>
</feature>
<keyword evidence="6 7" id="KW-0472">Membrane</keyword>
<feature type="transmembrane region" description="Helical" evidence="7">
    <location>
        <begin position="131"/>
        <end position="153"/>
    </location>
</feature>
<evidence type="ECO:0008006" key="10">
    <source>
        <dbReference type="Google" id="ProtNLM"/>
    </source>
</evidence>
<evidence type="ECO:0000313" key="8">
    <source>
        <dbReference type="EMBL" id="CCD27287.1"/>
    </source>
</evidence>
<feature type="transmembrane region" description="Helical" evidence="7">
    <location>
        <begin position="194"/>
        <end position="212"/>
    </location>
</feature>
<sequence length="526" mass="58290">MQGSKSLHVSQICCATLWCLLSSGIIFGFAALKPILISEGIYSEFCLNPESNQIDTIIKSAICSAQDLKLNFIFTASAGITNMMALPVGWILDTYGPRITGIIGSFFLTLGALLFIFHATFVTFIDPYISGYIMLSVGGPFVFISCFQLANIFPRRSGSVLALLTGAFDSSSALFLGYRVFYQKVNPSFNLSKFFTLYLIVPLFIFICQVTIMPHESYKTCGNVAKITVEGLDESGHLVEGDDGSMLVPDPNERELLIAQLEDDEQREPSQFHRESGIPLGRRKSVLETYVETKLEEKSGGIFGVLHGYSVIDQLKTPWFYLLLIFAIISMIRINYFIATIRSQEEYLLGDELLASKINEIFDLALPIGGVLSIPFIGVLLDHVKTFNVLKLLSCMSVIIAVLGLIPNSFFLNLIGILVLVIFRPFYYTVISDYATKVFGFETFGTVYGLLICISGICNMGQSLLDQLTHTKFDMNPTPVNLGLLLITIFSSGALLIYINIQLKKQNRSVNLNDEALEPLSDPHTD</sequence>
<evidence type="ECO:0000256" key="1">
    <source>
        <dbReference type="ARBA" id="ARBA00004141"/>
    </source>
</evidence>
<keyword evidence="5 7" id="KW-1133">Transmembrane helix</keyword>
<dbReference type="OMA" id="CNILQQV"/>
<feature type="transmembrane region" description="Helical" evidence="7">
    <location>
        <begin position="412"/>
        <end position="431"/>
    </location>
</feature>
<name>G0WHM6_NAUDC</name>
<gene>
    <name evidence="8" type="primary">NDAI0K00960</name>
    <name evidence="8" type="ordered locus">NDAI_0K00960</name>
</gene>
<dbReference type="STRING" id="1071378.G0WHM6"/>
<comment type="subcellular location">
    <subcellularLocation>
        <location evidence="1">Membrane</location>
        <topology evidence="1">Multi-pass membrane protein</topology>
    </subcellularLocation>
</comment>
<organism evidence="8 9">
    <name type="scientific">Naumovozyma dairenensis (strain ATCC 10597 / BCRC 20456 / CBS 421 / NBRC 0211 / NRRL Y-12639)</name>
    <name type="common">Saccharomyces dairenensis</name>
    <dbReference type="NCBI Taxonomy" id="1071378"/>
    <lineage>
        <taxon>Eukaryota</taxon>
        <taxon>Fungi</taxon>
        <taxon>Dikarya</taxon>
        <taxon>Ascomycota</taxon>
        <taxon>Saccharomycotina</taxon>
        <taxon>Saccharomycetes</taxon>
        <taxon>Saccharomycetales</taxon>
        <taxon>Saccharomycetaceae</taxon>
        <taxon>Naumovozyma</taxon>
    </lineage>
</organism>
<comment type="similarity">
    <text evidence="2">Belongs to the SLC43A transporter (TC 2.A.1.44) family.</text>
</comment>
<dbReference type="Proteomes" id="UP000000689">
    <property type="component" value="Chromosome 11"/>
</dbReference>
<feature type="transmembrane region" description="Helical" evidence="7">
    <location>
        <begin position="12"/>
        <end position="32"/>
    </location>
</feature>
<dbReference type="InterPro" id="IPR052599">
    <property type="entry name" value="SLC43A_AATransporter"/>
</dbReference>
<dbReference type="Gene3D" id="1.20.1250.20">
    <property type="entry name" value="MFS general substrate transporter like domains"/>
    <property type="match status" value="1"/>
</dbReference>
<feature type="transmembrane region" description="Helical" evidence="7">
    <location>
        <begin position="388"/>
        <end position="406"/>
    </location>
</feature>
<evidence type="ECO:0000256" key="6">
    <source>
        <dbReference type="ARBA" id="ARBA00023136"/>
    </source>
</evidence>
<dbReference type="AlphaFoldDB" id="G0WHM6"/>
<keyword evidence="3" id="KW-0813">Transport</keyword>
<dbReference type="EMBL" id="HE580277">
    <property type="protein sequence ID" value="CCD27287.1"/>
    <property type="molecule type" value="Genomic_DNA"/>
</dbReference>
<feature type="transmembrane region" description="Helical" evidence="7">
    <location>
        <begin position="361"/>
        <end position="381"/>
    </location>
</feature>
<dbReference type="eggNOG" id="ENOG502QRYG">
    <property type="taxonomic scope" value="Eukaryota"/>
</dbReference>
<dbReference type="HOGENOM" id="CLU_014401_1_1_1"/>
<dbReference type="KEGG" id="ndi:NDAI_0K00960"/>
<keyword evidence="9" id="KW-1185">Reference proteome</keyword>
<protein>
    <recommendedName>
        <fullName evidence="10">Protein FMP42</fullName>
    </recommendedName>
</protein>
<dbReference type="RefSeq" id="XP_003672530.1">
    <property type="nucleotide sequence ID" value="XM_003672482.1"/>
</dbReference>
<feature type="transmembrane region" description="Helical" evidence="7">
    <location>
        <begin position="443"/>
        <end position="462"/>
    </location>
</feature>
<reference evidence="8 9" key="1">
    <citation type="journal article" date="2011" name="Proc. Natl. Acad. Sci. U.S.A.">
        <title>Evolutionary erosion of yeast sex chromosomes by mating-type switching accidents.</title>
        <authorList>
            <person name="Gordon J.L."/>
            <person name="Armisen D."/>
            <person name="Proux-Wera E."/>
            <person name="Oheigeartaigh S.S."/>
            <person name="Byrne K.P."/>
            <person name="Wolfe K.H."/>
        </authorList>
    </citation>
    <scope>NUCLEOTIDE SEQUENCE [LARGE SCALE GENOMIC DNA]</scope>
    <source>
        <strain evidence="9">ATCC 10597 / BCRC 20456 / CBS 421 / NBRC 0211 / NRRL Y-12639</strain>
    </source>
</reference>
<evidence type="ECO:0000313" key="9">
    <source>
        <dbReference type="Proteomes" id="UP000000689"/>
    </source>
</evidence>
<feature type="transmembrane region" description="Helical" evidence="7">
    <location>
        <begin position="72"/>
        <end position="92"/>
    </location>
</feature>
<dbReference type="GO" id="GO:0000329">
    <property type="term" value="C:fungal-type vacuole membrane"/>
    <property type="evidence" value="ECO:0007669"/>
    <property type="project" value="TreeGrafter"/>
</dbReference>
<evidence type="ECO:0000256" key="5">
    <source>
        <dbReference type="ARBA" id="ARBA00022989"/>
    </source>
</evidence>
<evidence type="ECO:0000256" key="4">
    <source>
        <dbReference type="ARBA" id="ARBA00022692"/>
    </source>
</evidence>
<proteinExistence type="inferred from homology"/>
<dbReference type="GeneID" id="11497575"/>
<dbReference type="InterPro" id="IPR036259">
    <property type="entry name" value="MFS_trans_sf"/>
</dbReference>
<dbReference type="OrthoDB" id="330047at2759"/>
<dbReference type="PANTHER" id="PTHR20772">
    <property type="entry name" value="PROTEIN FMP42"/>
    <property type="match status" value="1"/>
</dbReference>
<feature type="transmembrane region" description="Helical" evidence="7">
    <location>
        <begin position="482"/>
        <end position="501"/>
    </location>
</feature>
<dbReference type="PANTHER" id="PTHR20772:SF2">
    <property type="entry name" value="PROTEIN FMP42"/>
    <property type="match status" value="1"/>
</dbReference>
<feature type="transmembrane region" description="Helical" evidence="7">
    <location>
        <begin position="319"/>
        <end position="341"/>
    </location>
</feature>
<accession>G0WHM6</accession>
<evidence type="ECO:0000256" key="7">
    <source>
        <dbReference type="SAM" id="Phobius"/>
    </source>
</evidence>
<evidence type="ECO:0000256" key="3">
    <source>
        <dbReference type="ARBA" id="ARBA00022448"/>
    </source>
</evidence>
<evidence type="ECO:0000256" key="2">
    <source>
        <dbReference type="ARBA" id="ARBA00006595"/>
    </source>
</evidence>